<reference evidence="2" key="1">
    <citation type="journal article" date="2023" name="Mol. Phylogenet. Evol.">
        <title>Genome-scale phylogeny and comparative genomics of the fungal order Sordariales.</title>
        <authorList>
            <person name="Hensen N."/>
            <person name="Bonometti L."/>
            <person name="Westerberg I."/>
            <person name="Brannstrom I.O."/>
            <person name="Guillou S."/>
            <person name="Cros-Aarteil S."/>
            <person name="Calhoun S."/>
            <person name="Haridas S."/>
            <person name="Kuo A."/>
            <person name="Mondo S."/>
            <person name="Pangilinan J."/>
            <person name="Riley R."/>
            <person name="LaButti K."/>
            <person name="Andreopoulos B."/>
            <person name="Lipzen A."/>
            <person name="Chen C."/>
            <person name="Yan M."/>
            <person name="Daum C."/>
            <person name="Ng V."/>
            <person name="Clum A."/>
            <person name="Steindorff A."/>
            <person name="Ohm R.A."/>
            <person name="Martin F."/>
            <person name="Silar P."/>
            <person name="Natvig D.O."/>
            <person name="Lalanne C."/>
            <person name="Gautier V."/>
            <person name="Ament-Velasquez S.L."/>
            <person name="Kruys A."/>
            <person name="Hutchinson M.I."/>
            <person name="Powell A.J."/>
            <person name="Barry K."/>
            <person name="Miller A.N."/>
            <person name="Grigoriev I.V."/>
            <person name="Debuchy R."/>
            <person name="Gladieux P."/>
            <person name="Hiltunen Thoren M."/>
            <person name="Johannesson H."/>
        </authorList>
    </citation>
    <scope>NUCLEOTIDE SEQUENCE</scope>
    <source>
        <strain evidence="2">PSN309</strain>
    </source>
</reference>
<evidence type="ECO:0000313" key="3">
    <source>
        <dbReference type="Proteomes" id="UP001302126"/>
    </source>
</evidence>
<dbReference type="CDD" id="cd14688">
    <property type="entry name" value="bZIP_YAP"/>
    <property type="match status" value="1"/>
</dbReference>
<evidence type="ECO:0008006" key="4">
    <source>
        <dbReference type="Google" id="ProtNLM"/>
    </source>
</evidence>
<feature type="region of interest" description="Disordered" evidence="1">
    <location>
        <begin position="135"/>
        <end position="156"/>
    </location>
</feature>
<dbReference type="Proteomes" id="UP001302126">
    <property type="component" value="Unassembled WGS sequence"/>
</dbReference>
<organism evidence="2 3">
    <name type="scientific">Podospora australis</name>
    <dbReference type="NCBI Taxonomy" id="1536484"/>
    <lineage>
        <taxon>Eukaryota</taxon>
        <taxon>Fungi</taxon>
        <taxon>Dikarya</taxon>
        <taxon>Ascomycota</taxon>
        <taxon>Pezizomycotina</taxon>
        <taxon>Sordariomycetes</taxon>
        <taxon>Sordariomycetidae</taxon>
        <taxon>Sordariales</taxon>
        <taxon>Podosporaceae</taxon>
        <taxon>Podospora</taxon>
    </lineage>
</organism>
<name>A0AAN7AM46_9PEZI</name>
<proteinExistence type="predicted"/>
<protein>
    <recommendedName>
        <fullName evidence="4">BZIP domain-containing protein</fullName>
    </recommendedName>
</protein>
<comment type="caution">
    <text evidence="2">The sequence shown here is derived from an EMBL/GenBank/DDBJ whole genome shotgun (WGS) entry which is preliminary data.</text>
</comment>
<dbReference type="PANTHER" id="PTHR37012">
    <property type="entry name" value="B-ZIP TRANSCRIPTION FACTOR (EUROFUNG)-RELATED"/>
    <property type="match status" value="1"/>
</dbReference>
<keyword evidence="3" id="KW-1185">Reference proteome</keyword>
<reference evidence="2" key="2">
    <citation type="submission" date="2023-05" db="EMBL/GenBank/DDBJ databases">
        <authorList>
            <consortium name="Lawrence Berkeley National Laboratory"/>
            <person name="Steindorff A."/>
            <person name="Hensen N."/>
            <person name="Bonometti L."/>
            <person name="Westerberg I."/>
            <person name="Brannstrom I.O."/>
            <person name="Guillou S."/>
            <person name="Cros-Aarteil S."/>
            <person name="Calhoun S."/>
            <person name="Haridas S."/>
            <person name="Kuo A."/>
            <person name="Mondo S."/>
            <person name="Pangilinan J."/>
            <person name="Riley R."/>
            <person name="Labutti K."/>
            <person name="Andreopoulos B."/>
            <person name="Lipzen A."/>
            <person name="Chen C."/>
            <person name="Yanf M."/>
            <person name="Daum C."/>
            <person name="Ng V."/>
            <person name="Clum A."/>
            <person name="Ohm R."/>
            <person name="Martin F."/>
            <person name="Silar P."/>
            <person name="Natvig D."/>
            <person name="Lalanne C."/>
            <person name="Gautier V."/>
            <person name="Ament-Velasquez S.L."/>
            <person name="Kruys A."/>
            <person name="Hutchinson M.I."/>
            <person name="Powell A.J."/>
            <person name="Barry K."/>
            <person name="Miller A.N."/>
            <person name="Grigoriev I.V."/>
            <person name="Debuchy R."/>
            <person name="Gladieux P."/>
            <person name="Thoren M.H."/>
            <person name="Johannesson H."/>
        </authorList>
    </citation>
    <scope>NUCLEOTIDE SEQUENCE</scope>
    <source>
        <strain evidence="2">PSN309</strain>
    </source>
</reference>
<evidence type="ECO:0000313" key="2">
    <source>
        <dbReference type="EMBL" id="KAK4191167.1"/>
    </source>
</evidence>
<accession>A0AAN7AM46</accession>
<dbReference type="AlphaFoldDB" id="A0AAN7AM46"/>
<gene>
    <name evidence="2" type="ORF">QBC35DRAFT_448784</name>
</gene>
<dbReference type="EMBL" id="MU864361">
    <property type="protein sequence ID" value="KAK4191167.1"/>
    <property type="molecule type" value="Genomic_DNA"/>
</dbReference>
<feature type="region of interest" description="Disordered" evidence="1">
    <location>
        <begin position="1"/>
        <end position="40"/>
    </location>
</feature>
<evidence type="ECO:0000256" key="1">
    <source>
        <dbReference type="SAM" id="MobiDB-lite"/>
    </source>
</evidence>
<dbReference type="Gene3D" id="1.20.5.170">
    <property type="match status" value="1"/>
</dbReference>
<sequence>MTRDPSTDPARPSKRKGTRSVSTLTPAQLARKRANDREAQRAIRARTKEHIERLEREIEEFKNKQNRDDVIRGLREKCEMLQREVARLQQEIYSSRTYLAAGMSQPSASDYALPLLTTPGQPFDVDVPASAHALPGRPGTFGHPSPEYGQAPGPFPASYLPTPEPCDQWPVVGPVSSISVVSSPCSSASHPEDFGYIPTSAPSGLMDSTVMPPTSMPCLDSNTKVEYEDIDPGTTARRNEPRSLRDWANANEMLPQAADQGYTNPNVPQSSPTYMQPSTWPVYQTPTYYPQAAGL</sequence>